<dbReference type="PANTHER" id="PTHR10340">
    <property type="entry name" value="SPHINGOMYELIN PHOSPHODIESTERASE"/>
    <property type="match status" value="1"/>
</dbReference>
<feature type="non-terminal residue" evidence="3">
    <location>
        <position position="94"/>
    </location>
</feature>
<evidence type="ECO:0000313" key="4">
    <source>
        <dbReference type="Proteomes" id="UP001143548"/>
    </source>
</evidence>
<comment type="caution">
    <text evidence="3">The sequence shown here is derived from an EMBL/GenBank/DDBJ whole genome shotgun (WGS) entry which is preliminary data.</text>
</comment>
<name>A0A9W6DUX3_9EURO</name>
<gene>
    <name evidence="3" type="ORF">AbraCBS73388_008999</name>
</gene>
<accession>A0A9W6DUX3</accession>
<evidence type="ECO:0000313" key="3">
    <source>
        <dbReference type="EMBL" id="GKZ28027.1"/>
    </source>
</evidence>
<evidence type="ECO:0000256" key="1">
    <source>
        <dbReference type="ARBA" id="ARBA00022801"/>
    </source>
</evidence>
<protein>
    <submittedName>
        <fullName evidence="3">Uncharacterized protein</fullName>
    </submittedName>
</protein>
<dbReference type="GO" id="GO:0008081">
    <property type="term" value="F:phosphoric diester hydrolase activity"/>
    <property type="evidence" value="ECO:0007669"/>
    <property type="project" value="TreeGrafter"/>
</dbReference>
<keyword evidence="2" id="KW-0325">Glycoprotein</keyword>
<dbReference type="EMBL" id="BROQ01000578">
    <property type="protein sequence ID" value="GKZ28027.1"/>
    <property type="molecule type" value="Genomic_DNA"/>
</dbReference>
<dbReference type="Proteomes" id="UP001143548">
    <property type="component" value="Unassembled WGS sequence"/>
</dbReference>
<evidence type="ECO:0000256" key="2">
    <source>
        <dbReference type="ARBA" id="ARBA00023180"/>
    </source>
</evidence>
<dbReference type="AlphaFoldDB" id="A0A9W6DUX3"/>
<proteinExistence type="predicted"/>
<dbReference type="PANTHER" id="PTHR10340:SF34">
    <property type="entry name" value="SPHINGOMYELIN PHOSPHODIESTERASE"/>
    <property type="match status" value="1"/>
</dbReference>
<keyword evidence="1" id="KW-0378">Hydrolase</keyword>
<reference evidence="3" key="1">
    <citation type="submission" date="2022-07" db="EMBL/GenBank/DDBJ databases">
        <title>Taxonomy of Aspergillus series Nigri: significant species reduction supported by multi-species coalescent approaches.</title>
        <authorList>
            <person name="Bian C."/>
            <person name="Kusuya Y."/>
            <person name="Sklenar F."/>
            <person name="D'hooge E."/>
            <person name="Yaguchi T."/>
            <person name="Takahashi H."/>
            <person name="Hubka V."/>
        </authorList>
    </citation>
    <scope>NUCLEOTIDE SEQUENCE</scope>
    <source>
        <strain evidence="3">CBS 733.88</strain>
    </source>
</reference>
<sequence>MAPLSGMPAFRIYSVDPHTFGILDVETYAANMNEDEYDVRPVWNKSFSARKAYASLVDASLDPSLNIELTPAFWHNVTVLLESNATAFDAYWAR</sequence>
<organism evidence="3 4">
    <name type="scientific">Aspergillus brasiliensis</name>
    <dbReference type="NCBI Taxonomy" id="319629"/>
    <lineage>
        <taxon>Eukaryota</taxon>
        <taxon>Fungi</taxon>
        <taxon>Dikarya</taxon>
        <taxon>Ascomycota</taxon>
        <taxon>Pezizomycotina</taxon>
        <taxon>Eurotiomycetes</taxon>
        <taxon>Eurotiomycetidae</taxon>
        <taxon>Eurotiales</taxon>
        <taxon>Aspergillaceae</taxon>
        <taxon>Aspergillus</taxon>
        <taxon>Aspergillus subgen. Circumdati</taxon>
    </lineage>
</organism>